<dbReference type="EMBL" id="UGCD01000002">
    <property type="protein sequence ID" value="STI19023.1"/>
    <property type="molecule type" value="Genomic_DNA"/>
</dbReference>
<evidence type="ECO:0000313" key="2">
    <source>
        <dbReference type="EMBL" id="STI19023.1"/>
    </source>
</evidence>
<name>A0A376RME9_ECOLX</name>
<organism evidence="2 3">
    <name type="scientific">Escherichia coli</name>
    <dbReference type="NCBI Taxonomy" id="562"/>
    <lineage>
        <taxon>Bacteria</taxon>
        <taxon>Pseudomonadati</taxon>
        <taxon>Pseudomonadota</taxon>
        <taxon>Gammaproteobacteria</taxon>
        <taxon>Enterobacterales</taxon>
        <taxon>Enterobacteriaceae</taxon>
        <taxon>Escherichia</taxon>
    </lineage>
</organism>
<dbReference type="Proteomes" id="UP000254159">
    <property type="component" value="Unassembled WGS sequence"/>
</dbReference>
<dbReference type="AlphaFoldDB" id="A0A376RME9"/>
<feature type="region of interest" description="Disordered" evidence="1">
    <location>
        <begin position="84"/>
        <end position="107"/>
    </location>
</feature>
<evidence type="ECO:0000313" key="3">
    <source>
        <dbReference type="Proteomes" id="UP000254159"/>
    </source>
</evidence>
<proteinExistence type="predicted"/>
<gene>
    <name evidence="2" type="ORF">NCTC10865_04377</name>
</gene>
<reference evidence="2 3" key="1">
    <citation type="submission" date="2018-06" db="EMBL/GenBank/DDBJ databases">
        <authorList>
            <consortium name="Pathogen Informatics"/>
            <person name="Doyle S."/>
        </authorList>
    </citation>
    <scope>NUCLEOTIDE SEQUENCE [LARGE SCALE GENOMIC DNA]</scope>
    <source>
        <strain evidence="2 3">NCTC10865</strain>
    </source>
</reference>
<feature type="compositionally biased region" description="Low complexity" evidence="1">
    <location>
        <begin position="85"/>
        <end position="98"/>
    </location>
</feature>
<evidence type="ECO:0000256" key="1">
    <source>
        <dbReference type="SAM" id="MobiDB-lite"/>
    </source>
</evidence>
<protein>
    <submittedName>
        <fullName evidence="2">Uncharacterized protein</fullName>
    </submittedName>
</protein>
<sequence length="199" mass="22255">MQPRMACAARKRSGEVAGVIPRILKMIPAIIGPSNSAAGRCTARKPIERRSDSTHNIPHCKTGILRSLIIFSLVYRYSIKKAGPGKNNSNQGKGKNQQFSERDALSGCKGHHGKSVIVNFKKHHCIEGPSLDGGTCNGRKFSRIGFFVDQHVAGEIGVFSIFIEGIRRGVFIQQRSFRPLPSTMLYLLNQRFFRYKRRN</sequence>
<accession>A0A376RME9</accession>